<feature type="repeat" description="ARM" evidence="2">
    <location>
        <begin position="252"/>
        <end position="296"/>
    </location>
</feature>
<dbReference type="SMART" id="SM00185">
    <property type="entry name" value="ARM"/>
    <property type="match status" value="3"/>
</dbReference>
<dbReference type="Gene3D" id="1.25.10.10">
    <property type="entry name" value="Leucine-rich Repeat Variant"/>
    <property type="match status" value="1"/>
</dbReference>
<protein>
    <recommendedName>
        <fullName evidence="3">Midasin AAA lid domain-containing protein</fullName>
    </recommendedName>
</protein>
<dbReference type="SUPFAM" id="SSF48371">
    <property type="entry name" value="ARM repeat"/>
    <property type="match status" value="1"/>
</dbReference>
<proteinExistence type="predicted"/>
<sequence length="621" mass="69959">MGEAFQKEFGSPARPVARSTLDQASRYKYIYVYHTMIDLGLENEFSLGHGGPNLAPFLQNAGRESLQECNVSKRQHVLAAHALLRLAERCSTDAGDAENASNNDSLVGPVRGISDNRPLDLLEGKLVVLQFQIWIKEELEVASKLDNLNIDTSLANTVREKVRGVSLVLKSITQLYNEYAIPFELWEIRLEMLYFVDYSSDYSDAIIQFRGCLNLTVNLLKSGSDSTCEAAAGLLQEISSINLYKESVAESGAIEEITGLLSHSSLTSEVKEQSICSLWNLSVDEKLRMKIANTDLLPLAIKSLEDEDIKVKEEAGRVLVNLTLSKSLHSIMVEVGVIPKLAKLLRIDEGLVIVPMIGAAAYKALTPSSYSWLFLPDGTKIEQSSKAPSHKINAVVGRTQQQFLARIEVIEVEDERKSQSVSTSQRFTLLPWMDGVAWLVLILGLEDKLSIISDKRCKISESYAKKMVEVMKELELPRQNSKVFAGNHGFIISRDLFRWADHFKTSRNSYEDLVRDDYCLLTERLRDEGEKKVVLIVLEKHLRVKLVRDNFYYQKLSAGNNVFNKSMRRLYFLVELCYRLREPILLIGETSDGKTTICQLLSAVLGLKLHIFELPPVHRNI</sequence>
<dbReference type="InterPro" id="IPR040848">
    <property type="entry name" value="AAA_lid_7"/>
</dbReference>
<keyword evidence="1" id="KW-0677">Repeat</keyword>
<dbReference type="Gene3D" id="3.40.50.300">
    <property type="entry name" value="P-loop containing nucleotide triphosphate hydrolases"/>
    <property type="match status" value="1"/>
</dbReference>
<dbReference type="Proteomes" id="UP001227230">
    <property type="component" value="Chromosome 9"/>
</dbReference>
<dbReference type="Pfam" id="PF17867">
    <property type="entry name" value="AAA_lid_7"/>
    <property type="match status" value="1"/>
</dbReference>
<evidence type="ECO:0000256" key="2">
    <source>
        <dbReference type="PROSITE-ProRule" id="PRU00259"/>
    </source>
</evidence>
<dbReference type="Gene3D" id="1.20.120.1050">
    <property type="match status" value="1"/>
</dbReference>
<keyword evidence="5" id="KW-1185">Reference proteome</keyword>
<name>A0ABY9CJ72_VITVI</name>
<dbReference type="PANTHER" id="PTHR47451:SF1">
    <property type="entry name" value="ARM REPEAT SUPERFAMILY PROTEIN"/>
    <property type="match status" value="1"/>
</dbReference>
<organism evidence="4 5">
    <name type="scientific">Vitis vinifera</name>
    <name type="common">Grape</name>
    <dbReference type="NCBI Taxonomy" id="29760"/>
    <lineage>
        <taxon>Eukaryota</taxon>
        <taxon>Viridiplantae</taxon>
        <taxon>Streptophyta</taxon>
        <taxon>Embryophyta</taxon>
        <taxon>Tracheophyta</taxon>
        <taxon>Spermatophyta</taxon>
        <taxon>Magnoliopsida</taxon>
        <taxon>eudicotyledons</taxon>
        <taxon>Gunneridae</taxon>
        <taxon>Pentapetalae</taxon>
        <taxon>rosids</taxon>
        <taxon>Vitales</taxon>
        <taxon>Vitaceae</taxon>
        <taxon>Viteae</taxon>
        <taxon>Vitis</taxon>
    </lineage>
</organism>
<dbReference type="SUPFAM" id="SSF52540">
    <property type="entry name" value="P-loop containing nucleoside triphosphate hydrolases"/>
    <property type="match status" value="1"/>
</dbReference>
<dbReference type="EMBL" id="CP126656">
    <property type="protein sequence ID" value="WJZ95191.1"/>
    <property type="molecule type" value="Genomic_DNA"/>
</dbReference>
<dbReference type="InterPro" id="IPR000225">
    <property type="entry name" value="Armadillo"/>
</dbReference>
<feature type="domain" description="Midasin AAA lid" evidence="3">
    <location>
        <begin position="451"/>
        <end position="544"/>
    </location>
</feature>
<evidence type="ECO:0000256" key="1">
    <source>
        <dbReference type="ARBA" id="ARBA00022737"/>
    </source>
</evidence>
<evidence type="ECO:0000313" key="5">
    <source>
        <dbReference type="Proteomes" id="UP001227230"/>
    </source>
</evidence>
<dbReference type="InterPro" id="IPR011989">
    <property type="entry name" value="ARM-like"/>
</dbReference>
<dbReference type="InterPro" id="IPR016024">
    <property type="entry name" value="ARM-type_fold"/>
</dbReference>
<dbReference type="PROSITE" id="PS50176">
    <property type="entry name" value="ARM_REPEAT"/>
    <property type="match status" value="1"/>
</dbReference>
<dbReference type="InterPro" id="IPR027417">
    <property type="entry name" value="P-loop_NTPase"/>
</dbReference>
<reference evidence="4 5" key="1">
    <citation type="journal article" date="2023" name="Hortic Res">
        <title>The complete reference genome for grapevine (Vitis vinifera L.) genetics and breeding.</title>
        <authorList>
            <person name="Shi X."/>
            <person name="Cao S."/>
            <person name="Wang X."/>
            <person name="Huang S."/>
            <person name="Wang Y."/>
            <person name="Liu Z."/>
            <person name="Liu W."/>
            <person name="Leng X."/>
            <person name="Peng Y."/>
            <person name="Wang N."/>
            <person name="Wang Y."/>
            <person name="Ma Z."/>
            <person name="Xu X."/>
            <person name="Zhang F."/>
            <person name="Xue H."/>
            <person name="Zhong H."/>
            <person name="Wang Y."/>
            <person name="Zhang K."/>
            <person name="Velt A."/>
            <person name="Avia K."/>
            <person name="Holtgrawe D."/>
            <person name="Grimplet J."/>
            <person name="Matus J.T."/>
            <person name="Ware D."/>
            <person name="Wu X."/>
            <person name="Wang H."/>
            <person name="Liu C."/>
            <person name="Fang Y."/>
            <person name="Rustenholz C."/>
            <person name="Cheng Z."/>
            <person name="Xiao H."/>
            <person name="Zhou Y."/>
        </authorList>
    </citation>
    <scope>NUCLEOTIDE SEQUENCE [LARGE SCALE GENOMIC DNA]</scope>
    <source>
        <strain evidence="5">cv. Pinot noir / PN40024</strain>
        <tissue evidence="4">Leaf</tissue>
    </source>
</reference>
<dbReference type="PANTHER" id="PTHR47451">
    <property type="entry name" value="ARM REPEAT SUPERFAMILY PROTEIN"/>
    <property type="match status" value="1"/>
</dbReference>
<evidence type="ECO:0000313" key="4">
    <source>
        <dbReference type="EMBL" id="WJZ95191.1"/>
    </source>
</evidence>
<gene>
    <name evidence="4" type="ORF">VitviT2T_013980</name>
</gene>
<accession>A0ABY9CJ72</accession>
<evidence type="ECO:0000259" key="3">
    <source>
        <dbReference type="Pfam" id="PF17867"/>
    </source>
</evidence>